<dbReference type="InterPro" id="IPR000595">
    <property type="entry name" value="cNMP-bd_dom"/>
</dbReference>
<protein>
    <recommendedName>
        <fullName evidence="1">Cyclic nucleotide-binding domain-containing protein</fullName>
    </recommendedName>
</protein>
<organism evidence="2 3">
    <name type="scientific">Parapedobacter defluvii</name>
    <dbReference type="NCBI Taxonomy" id="2045106"/>
    <lineage>
        <taxon>Bacteria</taxon>
        <taxon>Pseudomonadati</taxon>
        <taxon>Bacteroidota</taxon>
        <taxon>Sphingobacteriia</taxon>
        <taxon>Sphingobacteriales</taxon>
        <taxon>Sphingobacteriaceae</taxon>
        <taxon>Parapedobacter</taxon>
    </lineage>
</organism>
<keyword evidence="3" id="KW-1185">Reference proteome</keyword>
<dbReference type="RefSeq" id="WP_188753173.1">
    <property type="nucleotide sequence ID" value="NZ_BMIK01000019.1"/>
</dbReference>
<gene>
    <name evidence="2" type="ORF">GCM10011386_39270</name>
</gene>
<dbReference type="InterPro" id="IPR018490">
    <property type="entry name" value="cNMP-bd_dom_sf"/>
</dbReference>
<dbReference type="SUPFAM" id="SSF51206">
    <property type="entry name" value="cAMP-binding domain-like"/>
    <property type="match status" value="1"/>
</dbReference>
<sequence>MLSSHDLHLTPPIEGNPVPPVCLTGGAYGRGPPMQAARRLAVEYPDALKREENVMQTFINFWTSHVPHTPNAAIGFVQAYAKVMVYPPGTYLARAGDYWPYWNFVLEGAVMAMRYDEDGSVVVPWLVTKGGYFTGTVHAFTERHDEVFIRALDDTRVVLLPNYRLQEAQQLYHAFSELINILKQRRLEQDAVFDSLFRQPTGEARLMAFFDAYPRLAPQLPIQQVCAILQISSSTYQRAKQQYYRKR</sequence>
<evidence type="ECO:0000313" key="2">
    <source>
        <dbReference type="EMBL" id="GGC43151.1"/>
    </source>
</evidence>
<dbReference type="InterPro" id="IPR014710">
    <property type="entry name" value="RmlC-like_jellyroll"/>
</dbReference>
<dbReference type="Pfam" id="PF00027">
    <property type="entry name" value="cNMP_binding"/>
    <property type="match status" value="1"/>
</dbReference>
<dbReference type="Gene3D" id="2.60.120.10">
    <property type="entry name" value="Jelly Rolls"/>
    <property type="match status" value="1"/>
</dbReference>
<feature type="domain" description="Cyclic nucleotide-binding" evidence="1">
    <location>
        <begin position="85"/>
        <end position="167"/>
    </location>
</feature>
<name>A0ABQ1MM86_9SPHI</name>
<dbReference type="CDD" id="cd00038">
    <property type="entry name" value="CAP_ED"/>
    <property type="match status" value="1"/>
</dbReference>
<dbReference type="EMBL" id="BMIK01000019">
    <property type="protein sequence ID" value="GGC43151.1"/>
    <property type="molecule type" value="Genomic_DNA"/>
</dbReference>
<evidence type="ECO:0000313" key="3">
    <source>
        <dbReference type="Proteomes" id="UP000597338"/>
    </source>
</evidence>
<reference evidence="3" key="1">
    <citation type="journal article" date="2019" name="Int. J. Syst. Evol. Microbiol.">
        <title>The Global Catalogue of Microorganisms (GCM) 10K type strain sequencing project: providing services to taxonomists for standard genome sequencing and annotation.</title>
        <authorList>
            <consortium name="The Broad Institute Genomics Platform"/>
            <consortium name="The Broad Institute Genome Sequencing Center for Infectious Disease"/>
            <person name="Wu L."/>
            <person name="Ma J."/>
        </authorList>
    </citation>
    <scope>NUCLEOTIDE SEQUENCE [LARGE SCALE GENOMIC DNA]</scope>
    <source>
        <strain evidence="3">CGMCC 1.15342</strain>
    </source>
</reference>
<evidence type="ECO:0000259" key="1">
    <source>
        <dbReference type="Pfam" id="PF00027"/>
    </source>
</evidence>
<comment type="caution">
    <text evidence="2">The sequence shown here is derived from an EMBL/GenBank/DDBJ whole genome shotgun (WGS) entry which is preliminary data.</text>
</comment>
<dbReference type="Proteomes" id="UP000597338">
    <property type="component" value="Unassembled WGS sequence"/>
</dbReference>
<accession>A0ABQ1MM86</accession>
<proteinExistence type="predicted"/>